<evidence type="ECO:0000313" key="1">
    <source>
        <dbReference type="EMBL" id="HFH29142.1"/>
    </source>
</evidence>
<dbReference type="Gene3D" id="2.60.120.380">
    <property type="match status" value="1"/>
</dbReference>
<sequence length="353" mass="38402">MKKWLCIGLSMVLLAGCDRAVKKAEPVNVEPAPAPRPTLKDKTDPAWNSYGITLPLMALSPVEPEVTGNAQIPSVSDLYASLKPAVGNRAYMSTNQYEVEAPNWIAVRPLDESAVVAEGIPNPNELPTGDVRAVWKNPVNITAGPIACLNAIIMADSEPSIVVLDPANLQLIKRFPVKGLIVAFTGFNPDRAELSVLQADSHMVTYRFLKEAPPVSDPVDELIGPSAVALENIQEKTAKLLSSSEPVQFGRTNLFPIASEIDTTKPNLFRLTVDADGAYRIYLDGIGDVPFLFILFNEAGESIFSNVEYAAEKVLEQNLEKTGVYYLVVSLFSGNQANQILQGRTVKLVVKRK</sequence>
<dbReference type="EMBL" id="DSVL01000199">
    <property type="protein sequence ID" value="HFH29142.1"/>
    <property type="molecule type" value="Genomic_DNA"/>
</dbReference>
<protein>
    <recommendedName>
        <fullName evidence="2">Lipoprotein</fullName>
    </recommendedName>
</protein>
<dbReference type="AlphaFoldDB" id="A0A7C3I6J3"/>
<proteinExistence type="predicted"/>
<gene>
    <name evidence="1" type="ORF">ENS59_06465</name>
</gene>
<reference evidence="1" key="1">
    <citation type="journal article" date="2020" name="mSystems">
        <title>Genome- and Community-Level Interaction Insights into Carbon Utilization and Element Cycling Functions of Hydrothermarchaeota in Hydrothermal Sediment.</title>
        <authorList>
            <person name="Zhou Z."/>
            <person name="Liu Y."/>
            <person name="Xu W."/>
            <person name="Pan J."/>
            <person name="Luo Z.H."/>
            <person name="Li M."/>
        </authorList>
    </citation>
    <scope>NUCLEOTIDE SEQUENCE [LARGE SCALE GENOMIC DNA]</scope>
    <source>
        <strain evidence="1">SpSt-503</strain>
    </source>
</reference>
<comment type="caution">
    <text evidence="1">The sequence shown here is derived from an EMBL/GenBank/DDBJ whole genome shotgun (WGS) entry which is preliminary data.</text>
</comment>
<accession>A0A7C3I6J3</accession>
<organism evidence="1">
    <name type="scientific">Gracilinema caldarium</name>
    <dbReference type="NCBI Taxonomy" id="215591"/>
    <lineage>
        <taxon>Bacteria</taxon>
        <taxon>Pseudomonadati</taxon>
        <taxon>Spirochaetota</taxon>
        <taxon>Spirochaetia</taxon>
        <taxon>Spirochaetales</taxon>
        <taxon>Breznakiellaceae</taxon>
        <taxon>Gracilinema</taxon>
    </lineage>
</organism>
<evidence type="ECO:0008006" key="2">
    <source>
        <dbReference type="Google" id="ProtNLM"/>
    </source>
</evidence>
<name>A0A7C3I6J3_9SPIR</name>
<dbReference type="PROSITE" id="PS51257">
    <property type="entry name" value="PROKAR_LIPOPROTEIN"/>
    <property type="match status" value="1"/>
</dbReference>